<keyword evidence="2" id="KW-1185">Reference proteome</keyword>
<accession>A0AAQ3SZN0</accession>
<proteinExistence type="predicted"/>
<dbReference type="Proteomes" id="UP001341281">
    <property type="component" value="Chromosome 03"/>
</dbReference>
<evidence type="ECO:0000313" key="2">
    <source>
        <dbReference type="Proteomes" id="UP001341281"/>
    </source>
</evidence>
<evidence type="ECO:0000313" key="1">
    <source>
        <dbReference type="EMBL" id="WVZ63646.1"/>
    </source>
</evidence>
<protein>
    <submittedName>
        <fullName evidence="1">Uncharacterized protein</fullName>
    </submittedName>
</protein>
<name>A0AAQ3SZN0_PASNO</name>
<dbReference type="AlphaFoldDB" id="A0AAQ3SZN0"/>
<organism evidence="1 2">
    <name type="scientific">Paspalum notatum var. saurae</name>
    <dbReference type="NCBI Taxonomy" id="547442"/>
    <lineage>
        <taxon>Eukaryota</taxon>
        <taxon>Viridiplantae</taxon>
        <taxon>Streptophyta</taxon>
        <taxon>Embryophyta</taxon>
        <taxon>Tracheophyta</taxon>
        <taxon>Spermatophyta</taxon>
        <taxon>Magnoliopsida</taxon>
        <taxon>Liliopsida</taxon>
        <taxon>Poales</taxon>
        <taxon>Poaceae</taxon>
        <taxon>PACMAD clade</taxon>
        <taxon>Panicoideae</taxon>
        <taxon>Andropogonodae</taxon>
        <taxon>Paspaleae</taxon>
        <taxon>Paspalinae</taxon>
        <taxon>Paspalum</taxon>
    </lineage>
</organism>
<dbReference type="EMBL" id="CP144747">
    <property type="protein sequence ID" value="WVZ63646.1"/>
    <property type="molecule type" value="Genomic_DNA"/>
</dbReference>
<reference evidence="1 2" key="1">
    <citation type="submission" date="2024-02" db="EMBL/GenBank/DDBJ databases">
        <title>High-quality chromosome-scale genome assembly of Pensacola bahiagrass (Paspalum notatum Flugge var. saurae).</title>
        <authorList>
            <person name="Vega J.M."/>
            <person name="Podio M."/>
            <person name="Orjuela J."/>
            <person name="Siena L.A."/>
            <person name="Pessino S.C."/>
            <person name="Combes M.C."/>
            <person name="Mariac C."/>
            <person name="Albertini E."/>
            <person name="Pupilli F."/>
            <person name="Ortiz J.P.A."/>
            <person name="Leblanc O."/>
        </authorList>
    </citation>
    <scope>NUCLEOTIDE SEQUENCE [LARGE SCALE GENOMIC DNA]</scope>
    <source>
        <strain evidence="1">R1</strain>
        <tissue evidence="1">Leaf</tissue>
    </source>
</reference>
<sequence>MYPCETPALANMVVLGRDTLCSSSLRCDPFSTATMPLEAPATSLLVSLGRSPSMAPPPLLPSATDAHQVFDEFPQLGAAT</sequence>
<gene>
    <name evidence="1" type="ORF">U9M48_013260</name>
</gene>